<dbReference type="RefSeq" id="XP_037142944.1">
    <property type="nucleotide sequence ID" value="XM_037287049.1"/>
</dbReference>
<dbReference type="PANTHER" id="PTHR22775:SF3">
    <property type="entry name" value="SORTING NEXIN-13"/>
    <property type="match status" value="1"/>
</dbReference>
<evidence type="ECO:0000313" key="8">
    <source>
        <dbReference type="Proteomes" id="UP000509704"/>
    </source>
</evidence>
<dbReference type="CDD" id="cd15858">
    <property type="entry name" value="SNARE_VAM7"/>
    <property type="match status" value="1"/>
</dbReference>
<dbReference type="FunFam" id="1.20.5.110:FF:000058">
    <property type="entry name" value="VAM7p Vacuolar SNARE protein"/>
    <property type="match status" value="1"/>
</dbReference>
<evidence type="ECO:0000256" key="3">
    <source>
        <dbReference type="ARBA" id="ARBA00023054"/>
    </source>
</evidence>
<dbReference type="SUPFAM" id="SSF58038">
    <property type="entry name" value="SNARE fusion complex"/>
    <property type="match status" value="1"/>
</dbReference>
<keyword evidence="3" id="KW-0175">Coiled coil</keyword>
<evidence type="ECO:0008006" key="9">
    <source>
        <dbReference type="Google" id="ProtNLM"/>
    </source>
</evidence>
<dbReference type="SUPFAM" id="SSF64268">
    <property type="entry name" value="PX domain"/>
    <property type="match status" value="1"/>
</dbReference>
<dbReference type="GO" id="GO:0035091">
    <property type="term" value="F:phosphatidylinositol binding"/>
    <property type="evidence" value="ECO:0007669"/>
    <property type="project" value="InterPro"/>
</dbReference>
<comment type="subcellular location">
    <subcellularLocation>
        <location evidence="1">Vacuole</location>
    </subcellularLocation>
</comment>
<evidence type="ECO:0000256" key="1">
    <source>
        <dbReference type="ARBA" id="ARBA00004116"/>
    </source>
</evidence>
<accession>A0A7H9AY92</accession>
<evidence type="ECO:0000259" key="6">
    <source>
        <dbReference type="PROSITE" id="PS50195"/>
    </source>
</evidence>
<dbReference type="GO" id="GO:0097576">
    <property type="term" value="P:vacuole fusion"/>
    <property type="evidence" value="ECO:0007669"/>
    <property type="project" value="UniProtKB-ARBA"/>
</dbReference>
<name>A0A7H9AY92_ZYGMR</name>
<dbReference type="InterPro" id="IPR036871">
    <property type="entry name" value="PX_dom_sf"/>
</dbReference>
<protein>
    <recommendedName>
        <fullName evidence="9">PX domain-containing protein</fullName>
    </recommendedName>
</protein>
<dbReference type="PANTHER" id="PTHR22775">
    <property type="entry name" value="SORTING NEXIN"/>
    <property type="match status" value="1"/>
</dbReference>
<evidence type="ECO:0000313" key="7">
    <source>
        <dbReference type="EMBL" id="QLG71216.1"/>
    </source>
</evidence>
<gene>
    <name evidence="7" type="ORF">HG535_0B02550</name>
</gene>
<dbReference type="Proteomes" id="UP000509704">
    <property type="component" value="Chromosome 2"/>
</dbReference>
<organism evidence="7 8">
    <name type="scientific">Zygotorulaspora mrakii</name>
    <name type="common">Zygosaccharomyces mrakii</name>
    <dbReference type="NCBI Taxonomy" id="42260"/>
    <lineage>
        <taxon>Eukaryota</taxon>
        <taxon>Fungi</taxon>
        <taxon>Dikarya</taxon>
        <taxon>Ascomycota</taxon>
        <taxon>Saccharomycotina</taxon>
        <taxon>Saccharomycetes</taxon>
        <taxon>Saccharomycetales</taxon>
        <taxon>Saccharomycetaceae</taxon>
        <taxon>Zygotorulaspora</taxon>
    </lineage>
</organism>
<dbReference type="KEGG" id="zmk:HG535_0B02550"/>
<evidence type="ECO:0000259" key="5">
    <source>
        <dbReference type="PROSITE" id="PS50192"/>
    </source>
</evidence>
<evidence type="ECO:0000256" key="4">
    <source>
        <dbReference type="ARBA" id="ARBA00054927"/>
    </source>
</evidence>
<evidence type="ECO:0000256" key="2">
    <source>
        <dbReference type="ARBA" id="ARBA00022554"/>
    </source>
</evidence>
<dbReference type="InterPro" id="IPR001683">
    <property type="entry name" value="PX_dom"/>
</dbReference>
<dbReference type="AlphaFoldDB" id="A0A7H9AY92"/>
<dbReference type="Pfam" id="PF00787">
    <property type="entry name" value="PX"/>
    <property type="match status" value="1"/>
</dbReference>
<dbReference type="GO" id="GO:0016192">
    <property type="term" value="P:vesicle-mediated transport"/>
    <property type="evidence" value="ECO:0007669"/>
    <property type="project" value="UniProtKB-ARBA"/>
</dbReference>
<dbReference type="Gene3D" id="1.20.5.110">
    <property type="match status" value="1"/>
</dbReference>
<dbReference type="SMART" id="SM00397">
    <property type="entry name" value="t_SNARE"/>
    <property type="match status" value="1"/>
</dbReference>
<dbReference type="GO" id="GO:0007034">
    <property type="term" value="P:vacuolar transport"/>
    <property type="evidence" value="ECO:0007669"/>
    <property type="project" value="UniProtKB-ARBA"/>
</dbReference>
<dbReference type="PROSITE" id="PS50195">
    <property type="entry name" value="PX"/>
    <property type="match status" value="1"/>
</dbReference>
<dbReference type="GO" id="GO:0000329">
    <property type="term" value="C:fungal-type vacuole membrane"/>
    <property type="evidence" value="ECO:0007669"/>
    <property type="project" value="UniProtKB-ARBA"/>
</dbReference>
<sequence length="355" mass="40872">MVHRGSEVDVVFDDVRIINESYALYGVNVKITRAGENSVRQTFEQHVFRRYSEFWDLKNKLEKEFRTELPYDLPNRGFGLWSKNKLSSEVIESRKNKLAKFLRDMLNDSFDTKWKNSPLVASFLKLPAGWNETNAHVTPNQIDDRTDLDLGDPSQWMISFRDSKTLLSQCKKDGSSDNTRNLMKLRLSLYQLENALDATRRSRLLNETELNRRHSLLQALKSDINEMALHSGLGKITSNDAVDIGNEKTVLFTGVAKPKSPKKPLAGRRRIGETEETLQLNKQQLLQLHKDKIAEQDQELGQMHMIIQRQKALSLEMNQELSQQNDLLDLLGNDIDNTSSKLRTANRRAKQFNSD</sequence>
<feature type="domain" description="PX" evidence="6">
    <location>
        <begin position="3"/>
        <end position="131"/>
    </location>
</feature>
<dbReference type="GeneID" id="59234877"/>
<dbReference type="OrthoDB" id="428895at2759"/>
<dbReference type="Gene3D" id="3.30.1520.10">
    <property type="entry name" value="Phox-like domain"/>
    <property type="match status" value="1"/>
</dbReference>
<reference evidence="7 8" key="1">
    <citation type="submission" date="2020-07" db="EMBL/GenBank/DDBJ databases">
        <title>The yeast mating-type switching endonuclease HO is a domesticated member of an unorthodox homing genetic element family.</title>
        <authorList>
            <person name="Coughlan A.Y."/>
            <person name="Lombardi L."/>
            <person name="Braun-Galleani S."/>
            <person name="Martos A.R."/>
            <person name="Galeote V."/>
            <person name="Bigey F."/>
            <person name="Dequin S."/>
            <person name="Byrne K.P."/>
            <person name="Wolfe K.H."/>
        </authorList>
    </citation>
    <scope>NUCLEOTIDE SEQUENCE [LARGE SCALE GENOMIC DNA]</scope>
    <source>
        <strain evidence="7 8">NRRL Y-6702</strain>
    </source>
</reference>
<dbReference type="PROSITE" id="PS50192">
    <property type="entry name" value="T_SNARE"/>
    <property type="match status" value="1"/>
</dbReference>
<feature type="domain" description="T-SNARE coiled-coil homology" evidence="5">
    <location>
        <begin position="290"/>
        <end position="352"/>
    </location>
</feature>
<proteinExistence type="predicted"/>
<comment type="function">
    <text evidence="4">Essential for proper morphogenesis of the vacuole. May exist as structural reinforcement on the surface of the vacuolar membrane and be required for maintenance against rupture by osmotic pressure.</text>
</comment>
<keyword evidence="2" id="KW-0926">Vacuole</keyword>
<dbReference type="InterPro" id="IPR000727">
    <property type="entry name" value="T_SNARE_dom"/>
</dbReference>
<dbReference type="EMBL" id="CP058605">
    <property type="protein sequence ID" value="QLG71216.1"/>
    <property type="molecule type" value="Genomic_DNA"/>
</dbReference>
<dbReference type="SMART" id="SM00312">
    <property type="entry name" value="PX"/>
    <property type="match status" value="1"/>
</dbReference>
<keyword evidence="8" id="KW-1185">Reference proteome</keyword>